<proteinExistence type="predicted"/>
<dbReference type="InterPro" id="IPR036431">
    <property type="entry name" value="ARID_dom_sf"/>
</dbReference>
<feature type="compositionally biased region" description="Low complexity" evidence="5">
    <location>
        <begin position="235"/>
        <end position="252"/>
    </location>
</feature>
<evidence type="ECO:0000259" key="6">
    <source>
        <dbReference type="PROSITE" id="PS51011"/>
    </source>
</evidence>
<dbReference type="SUPFAM" id="SSF46774">
    <property type="entry name" value="ARID-like"/>
    <property type="match status" value="1"/>
</dbReference>
<gene>
    <name evidence="7" type="ORF">X777_14534</name>
</gene>
<evidence type="ECO:0000256" key="3">
    <source>
        <dbReference type="ARBA" id="ARBA00023163"/>
    </source>
</evidence>
<evidence type="ECO:0000256" key="4">
    <source>
        <dbReference type="ARBA" id="ARBA00023242"/>
    </source>
</evidence>
<keyword evidence="2" id="KW-0238">DNA-binding</keyword>
<evidence type="ECO:0000256" key="1">
    <source>
        <dbReference type="ARBA" id="ARBA00023015"/>
    </source>
</evidence>
<feature type="compositionally biased region" description="Low complexity" evidence="5">
    <location>
        <begin position="145"/>
        <end position="161"/>
    </location>
</feature>
<feature type="region of interest" description="Disordered" evidence="5">
    <location>
        <begin position="354"/>
        <end position="380"/>
    </location>
</feature>
<dbReference type="PANTHER" id="PTHR15348">
    <property type="entry name" value="AT-RICH INTERACTIVE DOMAIN-CONTAINING PROTEIN ARID DOMAIN- CONTAINING PROTEIN DEAD RINGER PROTEIN B-CELL REGULATOR OF IGH TRANSCRIPTION BRIGHT"/>
    <property type="match status" value="1"/>
</dbReference>
<dbReference type="InterPro" id="IPR045147">
    <property type="entry name" value="ARI3A/B/C"/>
</dbReference>
<evidence type="ECO:0000313" key="8">
    <source>
        <dbReference type="Proteomes" id="UP000053097"/>
    </source>
</evidence>
<dbReference type="STRING" id="2015173.A0A026VWB7"/>
<dbReference type="Proteomes" id="UP000053097">
    <property type="component" value="Unassembled WGS sequence"/>
</dbReference>
<keyword evidence="1" id="KW-0805">Transcription regulation</keyword>
<evidence type="ECO:0000256" key="5">
    <source>
        <dbReference type="SAM" id="MobiDB-lite"/>
    </source>
</evidence>
<dbReference type="GO" id="GO:0003677">
    <property type="term" value="F:DNA binding"/>
    <property type="evidence" value="ECO:0007669"/>
    <property type="project" value="UniProtKB-KW"/>
</dbReference>
<dbReference type="PANTHER" id="PTHR15348:SF0">
    <property type="entry name" value="PROTEIN DEAD RINGER"/>
    <property type="match status" value="1"/>
</dbReference>
<keyword evidence="8" id="KW-1185">Reference proteome</keyword>
<dbReference type="SMART" id="SM00501">
    <property type="entry name" value="BRIGHT"/>
    <property type="match status" value="1"/>
</dbReference>
<keyword evidence="4" id="KW-0539">Nucleus</keyword>
<dbReference type="GO" id="GO:0005634">
    <property type="term" value="C:nucleus"/>
    <property type="evidence" value="ECO:0007669"/>
    <property type="project" value="TreeGrafter"/>
</dbReference>
<dbReference type="Pfam" id="PF01388">
    <property type="entry name" value="ARID"/>
    <property type="match status" value="1"/>
</dbReference>
<dbReference type="GO" id="GO:0006357">
    <property type="term" value="P:regulation of transcription by RNA polymerase II"/>
    <property type="evidence" value="ECO:0007669"/>
    <property type="project" value="InterPro"/>
</dbReference>
<feature type="domain" description="ARID" evidence="6">
    <location>
        <begin position="1"/>
        <end position="66"/>
    </location>
</feature>
<protein>
    <submittedName>
        <fullName evidence="7">Protein dead ringer</fullName>
    </submittedName>
</protein>
<dbReference type="Gene3D" id="1.10.150.60">
    <property type="entry name" value="ARID DNA-binding domain"/>
    <property type="match status" value="1"/>
</dbReference>
<feature type="region of interest" description="Disordered" evidence="5">
    <location>
        <begin position="139"/>
        <end position="161"/>
    </location>
</feature>
<dbReference type="PROSITE" id="PS51011">
    <property type="entry name" value="ARID"/>
    <property type="match status" value="1"/>
</dbReference>
<dbReference type="OMA" id="SIPSEYM"/>
<feature type="region of interest" description="Disordered" evidence="5">
    <location>
        <begin position="229"/>
        <end position="285"/>
    </location>
</feature>
<organism evidence="7 8">
    <name type="scientific">Ooceraea biroi</name>
    <name type="common">Clonal raider ant</name>
    <name type="synonym">Cerapachys biroi</name>
    <dbReference type="NCBI Taxonomy" id="2015173"/>
    <lineage>
        <taxon>Eukaryota</taxon>
        <taxon>Metazoa</taxon>
        <taxon>Ecdysozoa</taxon>
        <taxon>Arthropoda</taxon>
        <taxon>Hexapoda</taxon>
        <taxon>Insecta</taxon>
        <taxon>Pterygota</taxon>
        <taxon>Neoptera</taxon>
        <taxon>Endopterygota</taxon>
        <taxon>Hymenoptera</taxon>
        <taxon>Apocrita</taxon>
        <taxon>Aculeata</taxon>
        <taxon>Formicoidea</taxon>
        <taxon>Formicidae</taxon>
        <taxon>Dorylinae</taxon>
        <taxon>Ooceraea</taxon>
    </lineage>
</organism>
<evidence type="ECO:0000313" key="7">
    <source>
        <dbReference type="EMBL" id="EZA47965.1"/>
    </source>
</evidence>
<accession>A0A026VWB7</accession>
<name>A0A026VWB7_OOCBI</name>
<dbReference type="InterPro" id="IPR001606">
    <property type="entry name" value="ARID_dom"/>
</dbReference>
<keyword evidence="3" id="KW-0804">Transcription</keyword>
<reference evidence="7 8" key="1">
    <citation type="journal article" date="2014" name="Curr. Biol.">
        <title>The genome of the clonal raider ant Cerapachys biroi.</title>
        <authorList>
            <person name="Oxley P.R."/>
            <person name="Ji L."/>
            <person name="Fetter-Pruneda I."/>
            <person name="McKenzie S.K."/>
            <person name="Li C."/>
            <person name="Hu H."/>
            <person name="Zhang G."/>
            <person name="Kronauer D.J."/>
        </authorList>
    </citation>
    <scope>NUCLEOTIDE SEQUENCE [LARGE SCALE GENOMIC DNA]</scope>
</reference>
<evidence type="ECO:0000256" key="2">
    <source>
        <dbReference type="ARBA" id="ARBA00023125"/>
    </source>
</evidence>
<sequence>MAKSVLDLYELYNLVVARGGLVEVINKKLWQEIIKGLHLPSSITSAAFTLRSQYMKYLFPYELEKEGLSTPEELNTAIESNRREGRRTSYVAYPSNANENLQSAIQRNQHAQNSLALHHSMPMSLAAQMAAVAAGPSSLVANGRSHTPLQHQSHPSQHAQPSLASIPSEYMLKMLGQDVRNIISAESSSMLQRHPSASSPTMPEALSKVTDYRIGHFWNMCHNNNNNSKIYPTQSPLSPSALHSPLAPANSPEPQREALDLASSTIKSEPSIGSPLAVSSPSASNVITSKRSYNDTASPIPPSKRVYGDENFTIASNIFRVNQSTFEEGGRKRLHMCVDINGVTYKGVLAADDNSASNSPETDNNATDNVDAKSSQNISS</sequence>
<dbReference type="AlphaFoldDB" id="A0A026VWB7"/>
<dbReference type="SMART" id="SM01014">
    <property type="entry name" value="ARID"/>
    <property type="match status" value="1"/>
</dbReference>
<dbReference type="OrthoDB" id="10044343at2759"/>
<dbReference type="EMBL" id="KK107730">
    <property type="protein sequence ID" value="EZA47965.1"/>
    <property type="molecule type" value="Genomic_DNA"/>
</dbReference>